<dbReference type="GO" id="GO:0003700">
    <property type="term" value="F:DNA-binding transcription factor activity"/>
    <property type="evidence" value="ECO:0007669"/>
    <property type="project" value="InterPro"/>
</dbReference>
<dbReference type="Pfam" id="PF01047">
    <property type="entry name" value="MarR"/>
    <property type="match status" value="1"/>
</dbReference>
<dbReference type="SMART" id="SM00347">
    <property type="entry name" value="HTH_MARR"/>
    <property type="match status" value="1"/>
</dbReference>
<reference evidence="3" key="1">
    <citation type="submission" date="2009-10" db="EMBL/GenBank/DDBJ databases">
        <title>The complete chromosome of Gordonia bronchialis DSM 43247.</title>
        <authorList>
            <consortium name="US DOE Joint Genome Institute (JGI-PGF)"/>
            <person name="Lucas S."/>
            <person name="Copeland A."/>
            <person name="Lapidus A."/>
            <person name="Glavina del Rio T."/>
            <person name="Dalin E."/>
            <person name="Tice H."/>
            <person name="Bruce D."/>
            <person name="Goodwin L."/>
            <person name="Pitluck S."/>
            <person name="Kyrpides N."/>
            <person name="Mavromatis K."/>
            <person name="Ivanova N."/>
            <person name="Ovchinnikova G."/>
            <person name="Saunders E."/>
            <person name="Brettin T."/>
            <person name="Detter J.C."/>
            <person name="Han C."/>
            <person name="Larimer F."/>
            <person name="Land M."/>
            <person name="Hauser L."/>
            <person name="Markowitz V."/>
            <person name="Cheng J.-F."/>
            <person name="Hugenholtz P."/>
            <person name="Woyke T."/>
            <person name="Wu D."/>
            <person name="Jando M."/>
            <person name="Schneider S."/>
            <person name="Goeker M."/>
            <person name="Klenk H.-P."/>
            <person name="Eisen J.A."/>
        </authorList>
    </citation>
    <scope>NUCLEOTIDE SEQUENCE [LARGE SCALE GENOMIC DNA]</scope>
    <source>
        <strain evidence="3">ATCC 25592 / DSM 43247 / BCRC 13721 / JCM 3198 / KCTC 3076 / NBRC 16047 / NCTC 10667</strain>
    </source>
</reference>
<dbReference type="KEGG" id="gbr:Gbro_3538"/>
<proteinExistence type="predicted"/>
<name>D0LF35_GORB4</name>
<accession>D0LF35</accession>
<organism evidence="2 3">
    <name type="scientific">Gordonia bronchialis (strain ATCC 25592 / DSM 43247 / BCRC 13721 / JCM 3198 / KCTC 3076 / NBRC 16047 / NCTC 10667)</name>
    <name type="common">Rhodococcus bronchialis</name>
    <dbReference type="NCBI Taxonomy" id="526226"/>
    <lineage>
        <taxon>Bacteria</taxon>
        <taxon>Bacillati</taxon>
        <taxon>Actinomycetota</taxon>
        <taxon>Actinomycetes</taxon>
        <taxon>Mycobacteriales</taxon>
        <taxon>Gordoniaceae</taxon>
        <taxon>Gordonia</taxon>
    </lineage>
</organism>
<dbReference type="PANTHER" id="PTHR39515">
    <property type="entry name" value="CONSERVED PROTEIN"/>
    <property type="match status" value="1"/>
</dbReference>
<keyword evidence="3" id="KW-1185">Reference proteome</keyword>
<feature type="domain" description="HTH marR-type" evidence="1">
    <location>
        <begin position="13"/>
        <end position="141"/>
    </location>
</feature>
<dbReference type="PROSITE" id="PS50995">
    <property type="entry name" value="HTH_MARR_2"/>
    <property type="match status" value="1"/>
</dbReference>
<dbReference type="STRING" id="526226.Gbro_3538"/>
<dbReference type="InterPro" id="IPR036390">
    <property type="entry name" value="WH_DNA-bd_sf"/>
</dbReference>
<dbReference type="InterPro" id="IPR052526">
    <property type="entry name" value="HTH-type_Bedaq_tolerance"/>
</dbReference>
<dbReference type="HOGENOM" id="CLU_083287_15_1_11"/>
<reference evidence="2 3" key="2">
    <citation type="journal article" date="2010" name="Stand. Genomic Sci.">
        <title>Complete genome sequence of Gordonia bronchialis type strain (3410).</title>
        <authorList>
            <person name="Ivanova N."/>
            <person name="Sikorski J."/>
            <person name="Jando M."/>
            <person name="Lapidus A."/>
            <person name="Nolan M."/>
            <person name="Lucas S."/>
            <person name="Del Rio T.G."/>
            <person name="Tice H."/>
            <person name="Copeland A."/>
            <person name="Cheng J.F."/>
            <person name="Chen F."/>
            <person name="Bruce D."/>
            <person name="Goodwin L."/>
            <person name="Pitluck S."/>
            <person name="Mavromatis K."/>
            <person name="Ovchinnikova G."/>
            <person name="Pati A."/>
            <person name="Chen A."/>
            <person name="Palaniappan K."/>
            <person name="Land M."/>
            <person name="Hauser L."/>
            <person name="Chang Y.J."/>
            <person name="Jeffries C.D."/>
            <person name="Chain P."/>
            <person name="Saunders E."/>
            <person name="Han C."/>
            <person name="Detter J.C."/>
            <person name="Brettin T."/>
            <person name="Rohde M."/>
            <person name="Goker M."/>
            <person name="Bristow J."/>
            <person name="Eisen J.A."/>
            <person name="Markowitz V."/>
            <person name="Hugenholtz P."/>
            <person name="Klenk H.P."/>
            <person name="Kyrpides N.C."/>
        </authorList>
    </citation>
    <scope>NUCLEOTIDE SEQUENCE [LARGE SCALE GENOMIC DNA]</scope>
    <source>
        <strain evidence="3">ATCC 25592 / DSM 43247 / BCRC 13721 / JCM 3198 / KCTC 3076 / NBRC 16047 / NCTC 10667</strain>
    </source>
</reference>
<evidence type="ECO:0000313" key="3">
    <source>
        <dbReference type="Proteomes" id="UP000001219"/>
    </source>
</evidence>
<dbReference type="InterPro" id="IPR000835">
    <property type="entry name" value="HTH_MarR-typ"/>
</dbReference>
<evidence type="ECO:0000313" key="2">
    <source>
        <dbReference type="EMBL" id="ACY22730.1"/>
    </source>
</evidence>
<protein>
    <submittedName>
        <fullName evidence="2">Regulatory protein MarR</fullName>
    </submittedName>
</protein>
<dbReference type="PANTHER" id="PTHR39515:SF2">
    <property type="entry name" value="HTH-TYPE TRANSCRIPTIONAL REGULATOR RV0880"/>
    <property type="match status" value="1"/>
</dbReference>
<dbReference type="EMBL" id="CP001802">
    <property type="protein sequence ID" value="ACY22730.1"/>
    <property type="molecule type" value="Genomic_DNA"/>
</dbReference>
<evidence type="ECO:0000259" key="1">
    <source>
        <dbReference type="PROSITE" id="PS50995"/>
    </source>
</evidence>
<dbReference type="AlphaFoldDB" id="D0LF35"/>
<dbReference type="Proteomes" id="UP000001219">
    <property type="component" value="Chromosome"/>
</dbReference>
<dbReference type="Gene3D" id="1.10.10.10">
    <property type="entry name" value="Winged helix-like DNA-binding domain superfamily/Winged helix DNA-binding domain"/>
    <property type="match status" value="1"/>
</dbReference>
<gene>
    <name evidence="2" type="ordered locus">Gbro_3538</name>
</gene>
<dbReference type="InterPro" id="IPR036388">
    <property type="entry name" value="WH-like_DNA-bd_sf"/>
</dbReference>
<sequence>MGSGVVSGVGTDVATVYHQLTQINRALRTRGGQGSLSAGVAAALWTIANHSPIRLSTLAQRESVTAPTMSRIVATLEEQGYVERMIDPDDARARLFTATPAGIELLSHARSLRAQLLADAIDRLDADDRDAVHRGLAALAGALDVCDRPRPDS</sequence>
<dbReference type="SUPFAM" id="SSF46785">
    <property type="entry name" value="Winged helix' DNA-binding domain"/>
    <property type="match status" value="1"/>
</dbReference>
<dbReference type="eggNOG" id="COG1846">
    <property type="taxonomic scope" value="Bacteria"/>
</dbReference>